<accession>A0A0R1UEP4</accession>
<evidence type="ECO:0000313" key="1">
    <source>
        <dbReference type="EMBL" id="KRL89706.1"/>
    </source>
</evidence>
<sequence>MSLSEIQNLKTLRKQEWPVTSYHPISWDEIFFLTAYREKQTLLMLTKGEGLVVDRPLKYVINKFAETAQIWELDTKCFYQQYKHRPIAYVAGFHALVPSCGAKDTDVVYYMAHFMKAHEYNGKTKEMLLYFCDEKRGTHFKLGLDVARGAFEGILNSVDKYERQQQLRLKQFEMWLGHSQQISWPEFKQLNADFLAAEDEWGLALLMDFCTRTYGEPHLEECQAYIKKYFHRPYRI</sequence>
<dbReference type="AlphaFoldDB" id="A0A0R1UEP4"/>
<evidence type="ECO:0000313" key="2">
    <source>
        <dbReference type="Proteomes" id="UP000050816"/>
    </source>
</evidence>
<name>A0A0R1UEP4_9LACO</name>
<organism evidence="1 2">
    <name type="scientific">Limosilactobacillus ingluviei DSM 15946</name>
    <dbReference type="NCBI Taxonomy" id="1423760"/>
    <lineage>
        <taxon>Bacteria</taxon>
        <taxon>Bacillati</taxon>
        <taxon>Bacillota</taxon>
        <taxon>Bacilli</taxon>
        <taxon>Lactobacillales</taxon>
        <taxon>Lactobacillaceae</taxon>
        <taxon>Limosilactobacillus</taxon>
    </lineage>
</organism>
<dbReference type="PATRIC" id="fig|1423760.3.peg.1618"/>
<reference evidence="1 2" key="1">
    <citation type="journal article" date="2015" name="Genome Announc.">
        <title>Expanding the biotechnology potential of lactobacilli through comparative genomics of 213 strains and associated genera.</title>
        <authorList>
            <person name="Sun Z."/>
            <person name="Harris H.M."/>
            <person name="McCann A."/>
            <person name="Guo C."/>
            <person name="Argimon S."/>
            <person name="Zhang W."/>
            <person name="Yang X."/>
            <person name="Jeffery I.B."/>
            <person name="Cooney J.C."/>
            <person name="Kagawa T.F."/>
            <person name="Liu W."/>
            <person name="Song Y."/>
            <person name="Salvetti E."/>
            <person name="Wrobel A."/>
            <person name="Rasinkangas P."/>
            <person name="Parkhill J."/>
            <person name="Rea M.C."/>
            <person name="O'Sullivan O."/>
            <person name="Ritari J."/>
            <person name="Douillard F.P."/>
            <person name="Paul Ross R."/>
            <person name="Yang R."/>
            <person name="Briner A.E."/>
            <person name="Felis G.E."/>
            <person name="de Vos W.M."/>
            <person name="Barrangou R."/>
            <person name="Klaenhammer T.R."/>
            <person name="Caufield P.W."/>
            <person name="Cui Y."/>
            <person name="Zhang H."/>
            <person name="O'Toole P.W."/>
        </authorList>
    </citation>
    <scope>NUCLEOTIDE SEQUENCE [LARGE SCALE GENOMIC DNA]</scope>
    <source>
        <strain evidence="1 2">DSM 15946</strain>
    </source>
</reference>
<dbReference type="Proteomes" id="UP000050816">
    <property type="component" value="Unassembled WGS sequence"/>
</dbReference>
<gene>
    <name evidence="1" type="ORF">FC43_GL001546</name>
</gene>
<dbReference type="RefSeq" id="WP_056954794.1">
    <property type="nucleotide sequence ID" value="NZ_AZFK01000042.1"/>
</dbReference>
<proteinExistence type="predicted"/>
<protein>
    <submittedName>
        <fullName evidence="1">Uncharacterized protein</fullName>
    </submittedName>
</protein>
<dbReference type="EMBL" id="AZFK01000042">
    <property type="protein sequence ID" value="KRL89706.1"/>
    <property type="molecule type" value="Genomic_DNA"/>
</dbReference>
<comment type="caution">
    <text evidence="1">The sequence shown here is derived from an EMBL/GenBank/DDBJ whole genome shotgun (WGS) entry which is preliminary data.</text>
</comment>